<evidence type="ECO:0000313" key="3">
    <source>
        <dbReference type="Proteomes" id="UP001597119"/>
    </source>
</evidence>
<keyword evidence="3" id="KW-1185">Reference proteome</keyword>
<gene>
    <name evidence="2" type="ORF">ACFR9U_12645</name>
</gene>
<reference evidence="2 3" key="1">
    <citation type="journal article" date="2019" name="Int. J. Syst. Evol. Microbiol.">
        <title>The Global Catalogue of Microorganisms (GCM) 10K type strain sequencing project: providing services to taxonomists for standard genome sequencing and annotation.</title>
        <authorList>
            <consortium name="The Broad Institute Genomics Platform"/>
            <consortium name="The Broad Institute Genome Sequencing Center for Infectious Disease"/>
            <person name="Wu L."/>
            <person name="Ma J."/>
        </authorList>
    </citation>
    <scope>NUCLEOTIDE SEQUENCE [LARGE SCALE GENOMIC DNA]</scope>
    <source>
        <strain evidence="2 3">CGMCC 1.12125</strain>
    </source>
</reference>
<evidence type="ECO:0000256" key="1">
    <source>
        <dbReference type="SAM" id="MobiDB-lite"/>
    </source>
</evidence>
<feature type="compositionally biased region" description="Basic and acidic residues" evidence="1">
    <location>
        <begin position="28"/>
        <end position="37"/>
    </location>
</feature>
<feature type="region of interest" description="Disordered" evidence="1">
    <location>
        <begin position="1"/>
        <end position="44"/>
    </location>
</feature>
<accession>A0ABD6CC30</accession>
<name>A0ABD6CC30_9EURY</name>
<comment type="caution">
    <text evidence="2">The sequence shown here is derived from an EMBL/GenBank/DDBJ whole genome shotgun (WGS) entry which is preliminary data.</text>
</comment>
<evidence type="ECO:0000313" key="2">
    <source>
        <dbReference type="EMBL" id="MFD1587833.1"/>
    </source>
</evidence>
<dbReference type="RefSeq" id="WP_282594369.1">
    <property type="nucleotide sequence ID" value="NZ_JALLGV010000008.1"/>
</dbReference>
<dbReference type="Proteomes" id="UP001597119">
    <property type="component" value="Unassembled WGS sequence"/>
</dbReference>
<proteinExistence type="predicted"/>
<dbReference type="EMBL" id="JBHUDJ010000006">
    <property type="protein sequence ID" value="MFD1587833.1"/>
    <property type="molecule type" value="Genomic_DNA"/>
</dbReference>
<dbReference type="AlphaFoldDB" id="A0ABD6CC30"/>
<protein>
    <submittedName>
        <fullName evidence="2">Uncharacterized protein</fullName>
    </submittedName>
</protein>
<sequence length="44" mass="4907">MTRRYTDAENTGAPVVPMVTGRNTANAGREDHDEQVLSHRTPRV</sequence>
<organism evidence="2 3">
    <name type="scientific">Halorientalis brevis</name>
    <dbReference type="NCBI Taxonomy" id="1126241"/>
    <lineage>
        <taxon>Archaea</taxon>
        <taxon>Methanobacteriati</taxon>
        <taxon>Methanobacteriota</taxon>
        <taxon>Stenosarchaea group</taxon>
        <taxon>Halobacteria</taxon>
        <taxon>Halobacteriales</taxon>
        <taxon>Haloarculaceae</taxon>
        <taxon>Halorientalis</taxon>
    </lineage>
</organism>